<proteinExistence type="predicted"/>
<dbReference type="InterPro" id="IPR009241">
    <property type="entry name" value="HigB-like"/>
</dbReference>
<protein>
    <submittedName>
        <fullName evidence="1">Type II toxin-antitoxin system RelE/ParE family toxin</fullName>
    </submittedName>
</protein>
<dbReference type="EMBL" id="CP072793">
    <property type="protein sequence ID" value="QTR53318.1"/>
    <property type="molecule type" value="Genomic_DNA"/>
</dbReference>
<dbReference type="Proteomes" id="UP000672009">
    <property type="component" value="Chromosome"/>
</dbReference>
<reference evidence="1" key="1">
    <citation type="submission" date="2021-04" db="EMBL/GenBank/DDBJ databases">
        <title>Genomics, taxonomy and metabolism of representatives of sulfur bacteria of the genus Thiothrix: Thiothrix fructosivorans QT, Thiothrix unzii A1T and three new species, Thiothrix subterranea sp. nov., Thiothrix litoralis sp. nov. and 'Candidatus Thiothrix anitrata' sp. nov.</title>
        <authorList>
            <person name="Ravin N.V."/>
            <person name="Smolyakov D."/>
            <person name="Rudenko T.S."/>
            <person name="Mardanov A.V."/>
            <person name="Beletsky A.V."/>
            <person name="Markov N.D."/>
            <person name="Fomenkov A.I."/>
            <person name="Roberts R.J."/>
            <person name="Karnachuk O.V."/>
            <person name="Novikov A."/>
            <person name="Grabovich M.Y."/>
        </authorList>
    </citation>
    <scope>NUCLEOTIDE SEQUENCE</scope>
    <source>
        <strain evidence="1">A1</strain>
    </source>
</reference>
<dbReference type="Pfam" id="PF05973">
    <property type="entry name" value="Gp49"/>
    <property type="match status" value="1"/>
</dbReference>
<evidence type="ECO:0000313" key="2">
    <source>
        <dbReference type="Proteomes" id="UP000672009"/>
    </source>
</evidence>
<name>A0A975F978_9GAMM</name>
<gene>
    <name evidence="1" type="ORF">J9260_16690</name>
</gene>
<sequence>MDISLCLNPNSFPAASAEQAYQLFEDSWQGVLALYQNGDRYLLYLDTLSNDNLHDFSLAESFTYDDFLNLLMARGERDLHNFLTQLEDKSPALDYLDTETLDDIASYSFYMPNHPIPRYADTFSLAYFLDAILLSINTSPQWASHQVTIARIADDGRYIDEQLALHHIATQTHGQQLFQQFSQDDIKAVCTQAVMTVEFVSWYQELAAENKRRVFDKFKLACERQFQGAKPLFDSLINSDGIREIRFSAYSGGAIRILFKAMSDAKHAILLGFIKKSNSGGYTENIPKAEALFHQLQMRNNT</sequence>
<accession>A0A975F978</accession>
<dbReference type="AlphaFoldDB" id="A0A975F978"/>
<dbReference type="KEGG" id="tun:J9260_16690"/>
<keyword evidence="2" id="KW-1185">Reference proteome</keyword>
<organism evidence="1 2">
    <name type="scientific">Thiothrix unzii</name>
    <dbReference type="NCBI Taxonomy" id="111769"/>
    <lineage>
        <taxon>Bacteria</taxon>
        <taxon>Pseudomonadati</taxon>
        <taxon>Pseudomonadota</taxon>
        <taxon>Gammaproteobacteria</taxon>
        <taxon>Thiotrichales</taxon>
        <taxon>Thiotrichaceae</taxon>
        <taxon>Thiothrix</taxon>
    </lineage>
</organism>
<dbReference type="RefSeq" id="WP_210218841.1">
    <property type="nucleotide sequence ID" value="NZ_CP072793.1"/>
</dbReference>
<evidence type="ECO:0000313" key="1">
    <source>
        <dbReference type="EMBL" id="QTR53318.1"/>
    </source>
</evidence>